<dbReference type="NCBIfam" id="NF003975">
    <property type="entry name" value="PRK05467.1-4"/>
    <property type="match status" value="1"/>
</dbReference>
<keyword evidence="4 7" id="KW-0223">Dioxygenase</keyword>
<feature type="binding site" evidence="7">
    <location>
        <position position="169"/>
    </location>
    <ligand>
        <name>2-oxoglutarate</name>
        <dbReference type="ChEBI" id="CHEBI:16810"/>
    </ligand>
</feature>
<comment type="cofactor">
    <cofactor evidence="7">
        <name>Fe(2+)</name>
        <dbReference type="ChEBI" id="CHEBI:29033"/>
    </cofactor>
    <text evidence="7">Binds 1 Fe(2+) ion per subunit.</text>
</comment>
<proteinExistence type="inferred from homology"/>
<evidence type="ECO:0000256" key="5">
    <source>
        <dbReference type="ARBA" id="ARBA00023002"/>
    </source>
</evidence>
<dbReference type="InterPro" id="IPR041097">
    <property type="entry name" value="PKHD_C"/>
</dbReference>
<dbReference type="SMART" id="SM00702">
    <property type="entry name" value="P4Hc"/>
    <property type="match status" value="1"/>
</dbReference>
<keyword evidence="3 7" id="KW-0847">Vitamin C</keyword>
<dbReference type="GO" id="GO:0006974">
    <property type="term" value="P:DNA damage response"/>
    <property type="evidence" value="ECO:0007669"/>
    <property type="project" value="TreeGrafter"/>
</dbReference>
<dbReference type="InterPro" id="IPR023550">
    <property type="entry name" value="PKHD_hydroxylase"/>
</dbReference>
<organism evidence="9 10">
    <name type="scientific">Bordetella genomosp. 5</name>
    <dbReference type="NCBI Taxonomy" id="1395608"/>
    <lineage>
        <taxon>Bacteria</taxon>
        <taxon>Pseudomonadati</taxon>
        <taxon>Pseudomonadota</taxon>
        <taxon>Betaproteobacteria</taxon>
        <taxon>Burkholderiales</taxon>
        <taxon>Alcaligenaceae</taxon>
        <taxon>Bordetella</taxon>
    </lineage>
</organism>
<dbReference type="GO" id="GO:0005506">
    <property type="term" value="F:iron ion binding"/>
    <property type="evidence" value="ECO:0007669"/>
    <property type="project" value="UniProtKB-UniRule"/>
</dbReference>
<comment type="cofactor">
    <cofactor evidence="1 7">
        <name>L-ascorbate</name>
        <dbReference type="ChEBI" id="CHEBI:38290"/>
    </cofactor>
</comment>
<dbReference type="InterPro" id="IPR005123">
    <property type="entry name" value="Oxoglu/Fe-dep_dioxygenase_dom"/>
</dbReference>
<comment type="caution">
    <text evidence="9">The sequence shown here is derived from an EMBL/GenBank/DDBJ whole genome shotgun (WGS) entry which is preliminary data.</text>
</comment>
<evidence type="ECO:0000259" key="8">
    <source>
        <dbReference type="PROSITE" id="PS51471"/>
    </source>
</evidence>
<evidence type="ECO:0000256" key="1">
    <source>
        <dbReference type="ARBA" id="ARBA00001961"/>
    </source>
</evidence>
<dbReference type="GO" id="GO:0031418">
    <property type="term" value="F:L-ascorbic acid binding"/>
    <property type="evidence" value="ECO:0007669"/>
    <property type="project" value="UniProtKB-KW"/>
</dbReference>
<protein>
    <submittedName>
        <fullName evidence="9">Fe2+-dependent dioxygenase</fullName>
    </submittedName>
</protein>
<dbReference type="Gene3D" id="2.60.120.620">
    <property type="entry name" value="q2cbj1_9rhob like domain"/>
    <property type="match status" value="1"/>
</dbReference>
<keyword evidence="6 7" id="KW-0408">Iron</keyword>
<reference evidence="9 10" key="1">
    <citation type="submission" date="2017-05" db="EMBL/GenBank/DDBJ databases">
        <title>Complete and WGS of Bordetella genogroups.</title>
        <authorList>
            <person name="Spilker T."/>
            <person name="LiPuma J."/>
        </authorList>
    </citation>
    <scope>NUCLEOTIDE SEQUENCE [LARGE SCALE GENOMIC DNA]</scope>
    <source>
        <strain evidence="9 10">AU10456</strain>
    </source>
</reference>
<accession>A0A261TEC3</accession>
<evidence type="ECO:0000313" key="9">
    <source>
        <dbReference type="EMBL" id="OZI47969.1"/>
    </source>
</evidence>
<dbReference type="Pfam" id="PF13640">
    <property type="entry name" value="2OG-FeII_Oxy_3"/>
    <property type="match status" value="1"/>
</dbReference>
<gene>
    <name evidence="9" type="ORF">CAL25_16410</name>
</gene>
<dbReference type="HAMAP" id="MF_00657">
    <property type="entry name" value="Hydroxyl_YbiX"/>
    <property type="match status" value="1"/>
</dbReference>
<dbReference type="GO" id="GO:0006879">
    <property type="term" value="P:intracellular iron ion homeostasis"/>
    <property type="evidence" value="ECO:0007669"/>
    <property type="project" value="TreeGrafter"/>
</dbReference>
<dbReference type="OrthoDB" id="9812472at2"/>
<dbReference type="NCBIfam" id="NF003974">
    <property type="entry name" value="PRK05467.1-3"/>
    <property type="match status" value="1"/>
</dbReference>
<evidence type="ECO:0000256" key="4">
    <source>
        <dbReference type="ARBA" id="ARBA00022964"/>
    </source>
</evidence>
<keyword evidence="5 7" id="KW-0560">Oxidoreductase</keyword>
<dbReference type="Proteomes" id="UP000216913">
    <property type="component" value="Unassembled WGS sequence"/>
</dbReference>
<dbReference type="Gene3D" id="4.10.860.20">
    <property type="entry name" value="Rabenosyn, Rab binding domain"/>
    <property type="match status" value="1"/>
</dbReference>
<dbReference type="PANTHER" id="PTHR41536:SF1">
    <property type="entry name" value="PKHD-TYPE HYDROXYLASE YBIX"/>
    <property type="match status" value="1"/>
</dbReference>
<keyword evidence="2 7" id="KW-0479">Metal-binding</keyword>
<dbReference type="RefSeq" id="WP_094801812.1">
    <property type="nucleotide sequence ID" value="NZ_NEVN01000008.1"/>
</dbReference>
<dbReference type="AlphaFoldDB" id="A0A261TEC3"/>
<dbReference type="Pfam" id="PF18331">
    <property type="entry name" value="PKHD_C"/>
    <property type="match status" value="1"/>
</dbReference>
<dbReference type="EMBL" id="NEVP01000010">
    <property type="protein sequence ID" value="OZI47969.1"/>
    <property type="molecule type" value="Genomic_DNA"/>
</dbReference>
<evidence type="ECO:0000256" key="3">
    <source>
        <dbReference type="ARBA" id="ARBA00022896"/>
    </source>
</evidence>
<name>A0A261TEC3_9BORD</name>
<keyword evidence="10" id="KW-1185">Reference proteome</keyword>
<feature type="binding site" evidence="7">
    <location>
        <position position="98"/>
    </location>
    <ligand>
        <name>Fe cation</name>
        <dbReference type="ChEBI" id="CHEBI:24875"/>
    </ligand>
</feature>
<dbReference type="PANTHER" id="PTHR41536">
    <property type="entry name" value="PKHD-TYPE HYDROXYLASE YBIX"/>
    <property type="match status" value="1"/>
</dbReference>
<dbReference type="InterPro" id="IPR006620">
    <property type="entry name" value="Pro_4_hyd_alph"/>
</dbReference>
<evidence type="ECO:0000256" key="7">
    <source>
        <dbReference type="HAMAP-Rule" id="MF_00657"/>
    </source>
</evidence>
<sequence length="227" mass="24998">MMVHIPSVLSADEVHACRQLLLQADWQDGRGTAGFQSALVKDNLQLPPDSEEGLKAAALIDAGLARSALFMSAALPARIFPKLFNVYGEGQSFGLHVDNAIRRIPGTGVSIRTDLSATLFLAEPDSYDGGELRVQDTYGEHAVKLPAGDMVLYPSDSLHYVTPVRRGMRLCSFFWMQSMVRDEGQRTLLFDLDCAIQDAGSQLGPGHDTVVRLTRTYHNLLRRWATP</sequence>
<dbReference type="InterPro" id="IPR044862">
    <property type="entry name" value="Pro_4_hyd_alph_FE2OG_OXY"/>
</dbReference>
<evidence type="ECO:0000313" key="10">
    <source>
        <dbReference type="Proteomes" id="UP000216913"/>
    </source>
</evidence>
<feature type="domain" description="Fe2OG dioxygenase" evidence="8">
    <location>
        <begin position="78"/>
        <end position="178"/>
    </location>
</feature>
<dbReference type="PROSITE" id="PS51471">
    <property type="entry name" value="FE2OG_OXY"/>
    <property type="match status" value="1"/>
</dbReference>
<feature type="binding site" evidence="7">
    <location>
        <position position="96"/>
    </location>
    <ligand>
        <name>Fe cation</name>
        <dbReference type="ChEBI" id="CHEBI:24875"/>
    </ligand>
</feature>
<dbReference type="GO" id="GO:0016706">
    <property type="term" value="F:2-oxoglutarate-dependent dioxygenase activity"/>
    <property type="evidence" value="ECO:0007669"/>
    <property type="project" value="UniProtKB-UniRule"/>
</dbReference>
<evidence type="ECO:0000256" key="2">
    <source>
        <dbReference type="ARBA" id="ARBA00022723"/>
    </source>
</evidence>
<feature type="binding site" evidence="7">
    <location>
        <position position="159"/>
    </location>
    <ligand>
        <name>Fe cation</name>
        <dbReference type="ChEBI" id="CHEBI:24875"/>
    </ligand>
</feature>
<evidence type="ECO:0000256" key="6">
    <source>
        <dbReference type="ARBA" id="ARBA00023004"/>
    </source>
</evidence>